<evidence type="ECO:0000313" key="2">
    <source>
        <dbReference type="Proteomes" id="UP000038045"/>
    </source>
</evidence>
<dbReference type="WBParaSite" id="PTRK_0000298600.1">
    <property type="protein sequence ID" value="PTRK_0000298600.1"/>
    <property type="gene ID" value="PTRK_0000298600"/>
</dbReference>
<feature type="compositionally biased region" description="Basic and acidic residues" evidence="1">
    <location>
        <begin position="78"/>
        <end position="87"/>
    </location>
</feature>
<dbReference type="Proteomes" id="UP000038045">
    <property type="component" value="Unplaced"/>
</dbReference>
<feature type="compositionally biased region" description="Basic and acidic residues" evidence="1">
    <location>
        <begin position="1"/>
        <end position="11"/>
    </location>
</feature>
<feature type="compositionally biased region" description="Polar residues" evidence="1">
    <location>
        <begin position="33"/>
        <end position="43"/>
    </location>
</feature>
<sequence length="166" mass="19320">MKRMLEKRSDDETNSSDEGGNCEGRIIVQEKVTNINNESNRNNLDGGKKVVDDSSVFDEKKEVIENRKGIENNKDVKWKRFKKENSPSEKVPQNVDDNLQNDDPLSETDDELDDEIDEKIRSLIEEKESLQSRYEALLKVCEKFENDKKVLMSQLKECEDNNCFKK</sequence>
<feature type="region of interest" description="Disordered" evidence="1">
    <location>
        <begin position="78"/>
        <end position="116"/>
    </location>
</feature>
<dbReference type="AlphaFoldDB" id="A0A0N4Z732"/>
<feature type="compositionally biased region" description="Acidic residues" evidence="1">
    <location>
        <begin position="104"/>
        <end position="116"/>
    </location>
</feature>
<keyword evidence="2" id="KW-1185">Reference proteome</keyword>
<feature type="region of interest" description="Disordered" evidence="1">
    <location>
        <begin position="33"/>
        <end position="52"/>
    </location>
</feature>
<organism evidence="2 3">
    <name type="scientific">Parastrongyloides trichosuri</name>
    <name type="common">Possum-specific nematode worm</name>
    <dbReference type="NCBI Taxonomy" id="131310"/>
    <lineage>
        <taxon>Eukaryota</taxon>
        <taxon>Metazoa</taxon>
        <taxon>Ecdysozoa</taxon>
        <taxon>Nematoda</taxon>
        <taxon>Chromadorea</taxon>
        <taxon>Rhabditida</taxon>
        <taxon>Tylenchina</taxon>
        <taxon>Panagrolaimomorpha</taxon>
        <taxon>Strongyloidoidea</taxon>
        <taxon>Strongyloididae</taxon>
        <taxon>Parastrongyloides</taxon>
    </lineage>
</organism>
<evidence type="ECO:0000256" key="1">
    <source>
        <dbReference type="SAM" id="MobiDB-lite"/>
    </source>
</evidence>
<reference evidence="3" key="1">
    <citation type="submission" date="2017-02" db="UniProtKB">
        <authorList>
            <consortium name="WormBaseParasite"/>
        </authorList>
    </citation>
    <scope>IDENTIFICATION</scope>
</reference>
<evidence type="ECO:0000313" key="3">
    <source>
        <dbReference type="WBParaSite" id="PTRK_0000298600.1"/>
    </source>
</evidence>
<protein>
    <submittedName>
        <fullName evidence="3">TACC_C domain-containing protein</fullName>
    </submittedName>
</protein>
<proteinExistence type="predicted"/>
<feature type="region of interest" description="Disordered" evidence="1">
    <location>
        <begin position="1"/>
        <end position="25"/>
    </location>
</feature>
<name>A0A0N4Z732_PARTI</name>
<accession>A0A0N4Z732</accession>